<gene>
    <name evidence="2" type="ORF">H7K45_10190</name>
</gene>
<reference evidence="2" key="2">
    <citation type="journal article" date="2022" name="BMC Genomics">
        <title>Comparative genome analysis of mycobacteria focusing on tRNA and non-coding RNA.</title>
        <authorList>
            <person name="Behra P.R.K."/>
            <person name="Pettersson B.M.F."/>
            <person name="Ramesh M."/>
            <person name="Das S."/>
            <person name="Dasgupta S."/>
            <person name="Kirsebom L.A."/>
        </authorList>
    </citation>
    <scope>NUCLEOTIDE SEQUENCE</scope>
    <source>
        <strain evidence="2">DSM 44838</strain>
    </source>
</reference>
<dbReference type="Pfam" id="PF05239">
    <property type="entry name" value="PRC"/>
    <property type="match status" value="1"/>
</dbReference>
<dbReference type="AlphaFoldDB" id="A0A9X3C2T6"/>
<reference evidence="2" key="1">
    <citation type="submission" date="2020-07" db="EMBL/GenBank/DDBJ databases">
        <authorList>
            <person name="Pettersson B.M.F."/>
            <person name="Behra P.R.K."/>
            <person name="Ramesh M."/>
            <person name="Das S."/>
            <person name="Dasgupta S."/>
            <person name="Kirsebom L.A."/>
        </authorList>
    </citation>
    <scope>NUCLEOTIDE SEQUENCE</scope>
    <source>
        <strain evidence="2">DSM 44838</strain>
    </source>
</reference>
<evidence type="ECO:0000259" key="1">
    <source>
        <dbReference type="Pfam" id="PF05239"/>
    </source>
</evidence>
<name>A0A9X3C2T6_9MYCO</name>
<feature type="domain" description="PRC-barrel" evidence="1">
    <location>
        <begin position="2"/>
        <end position="33"/>
    </location>
</feature>
<evidence type="ECO:0000313" key="3">
    <source>
        <dbReference type="Proteomes" id="UP001141629"/>
    </source>
</evidence>
<comment type="caution">
    <text evidence="2">The sequence shown here is derived from an EMBL/GenBank/DDBJ whole genome shotgun (WGS) entry which is preliminary data.</text>
</comment>
<proteinExistence type="predicted"/>
<dbReference type="EMBL" id="JACKVK010000008">
    <property type="protein sequence ID" value="MCV7420907.1"/>
    <property type="molecule type" value="Genomic_DNA"/>
</dbReference>
<accession>A0A9X3C2T6</accession>
<dbReference type="InterPro" id="IPR027275">
    <property type="entry name" value="PRC-brl_dom"/>
</dbReference>
<dbReference type="Proteomes" id="UP001141629">
    <property type="component" value="Unassembled WGS sequence"/>
</dbReference>
<sequence length="117" mass="12543">MLLSDILGLAVLEDDGTRVGTVVDVRLGLPPGDGDGTGAGLARVLGFAVSPHPRASYLGYGCTGPAVVSTVLGWRHRGTFLAAWDDVGRLDQQCVTLRPSYRRHPIQLVNRHRDVDV</sequence>
<dbReference type="RefSeq" id="WP_263995696.1">
    <property type="nucleotide sequence ID" value="NZ_JACKVK010000008.1"/>
</dbReference>
<protein>
    <submittedName>
        <fullName evidence="2">PRC-barrel domain-containing protein</fullName>
    </submittedName>
</protein>
<organism evidence="2 3">
    <name type="scientific">Mycobacterium yunnanensis</name>
    <dbReference type="NCBI Taxonomy" id="368477"/>
    <lineage>
        <taxon>Bacteria</taxon>
        <taxon>Bacillati</taxon>
        <taxon>Actinomycetota</taxon>
        <taxon>Actinomycetes</taxon>
        <taxon>Mycobacteriales</taxon>
        <taxon>Mycobacteriaceae</taxon>
        <taxon>Mycobacterium</taxon>
    </lineage>
</organism>
<evidence type="ECO:0000313" key="2">
    <source>
        <dbReference type="EMBL" id="MCV7420907.1"/>
    </source>
</evidence>
<keyword evidence="3" id="KW-1185">Reference proteome</keyword>